<name>A0ABN7PQD7_TIMPD</name>
<evidence type="ECO:0000313" key="3">
    <source>
        <dbReference type="Proteomes" id="UP001153148"/>
    </source>
</evidence>
<gene>
    <name evidence="2" type="ORF">TPAB3V08_LOCUS15859</name>
</gene>
<organism evidence="2 3">
    <name type="scientific">Timema podura</name>
    <name type="common">Walking stick</name>
    <dbReference type="NCBI Taxonomy" id="61482"/>
    <lineage>
        <taxon>Eukaryota</taxon>
        <taxon>Metazoa</taxon>
        <taxon>Ecdysozoa</taxon>
        <taxon>Arthropoda</taxon>
        <taxon>Hexapoda</taxon>
        <taxon>Insecta</taxon>
        <taxon>Pterygota</taxon>
        <taxon>Neoptera</taxon>
        <taxon>Polyneoptera</taxon>
        <taxon>Phasmatodea</taxon>
        <taxon>Timematodea</taxon>
        <taxon>Timematoidea</taxon>
        <taxon>Timematidae</taxon>
        <taxon>Timema</taxon>
    </lineage>
</organism>
<feature type="compositionally biased region" description="Basic residues" evidence="1">
    <location>
        <begin position="36"/>
        <end position="46"/>
    </location>
</feature>
<feature type="non-terminal residue" evidence="2">
    <location>
        <position position="1"/>
    </location>
</feature>
<sequence length="115" mass="12293">RSRSRSRSHSSTSSSQSGSSSSCSGTSTAGTEKSCSPHRRRCKTKQGPRFLTQHVLLSSHHGTVRSGRVGGVALQSTVSAPHANNINQAVHSEDRRPLAICVRNLPVRSSGEFCH</sequence>
<evidence type="ECO:0000313" key="2">
    <source>
        <dbReference type="EMBL" id="CAG2068916.1"/>
    </source>
</evidence>
<feature type="compositionally biased region" description="Low complexity" evidence="1">
    <location>
        <begin position="9"/>
        <end position="31"/>
    </location>
</feature>
<dbReference type="Proteomes" id="UP001153148">
    <property type="component" value="Unassembled WGS sequence"/>
</dbReference>
<feature type="region of interest" description="Disordered" evidence="1">
    <location>
        <begin position="1"/>
        <end position="48"/>
    </location>
</feature>
<accession>A0ABN7PQD7</accession>
<dbReference type="EMBL" id="CAJPIN010107399">
    <property type="protein sequence ID" value="CAG2068916.1"/>
    <property type="molecule type" value="Genomic_DNA"/>
</dbReference>
<protein>
    <submittedName>
        <fullName evidence="2">Uncharacterized protein</fullName>
    </submittedName>
</protein>
<proteinExistence type="predicted"/>
<keyword evidence="3" id="KW-1185">Reference proteome</keyword>
<reference evidence="2" key="1">
    <citation type="submission" date="2021-03" db="EMBL/GenBank/DDBJ databases">
        <authorList>
            <person name="Tran Van P."/>
        </authorList>
    </citation>
    <scope>NUCLEOTIDE SEQUENCE</scope>
</reference>
<comment type="caution">
    <text evidence="2">The sequence shown here is derived from an EMBL/GenBank/DDBJ whole genome shotgun (WGS) entry which is preliminary data.</text>
</comment>
<evidence type="ECO:0000256" key="1">
    <source>
        <dbReference type="SAM" id="MobiDB-lite"/>
    </source>
</evidence>